<keyword evidence="3" id="KW-1185">Reference proteome</keyword>
<proteinExistence type="predicted"/>
<comment type="caution">
    <text evidence="2">The sequence shown here is derived from an EMBL/GenBank/DDBJ whole genome shotgun (WGS) entry which is preliminary data.</text>
</comment>
<feature type="compositionally biased region" description="Low complexity" evidence="1">
    <location>
        <begin position="52"/>
        <end position="67"/>
    </location>
</feature>
<dbReference type="EMBL" id="CAUYUJ010006925">
    <property type="protein sequence ID" value="CAK0819072.1"/>
    <property type="molecule type" value="Genomic_DNA"/>
</dbReference>
<protein>
    <submittedName>
        <fullName evidence="2">Uncharacterized protein</fullName>
    </submittedName>
</protein>
<accession>A0ABN9RJ02</accession>
<evidence type="ECO:0000313" key="3">
    <source>
        <dbReference type="Proteomes" id="UP001189429"/>
    </source>
</evidence>
<dbReference type="Proteomes" id="UP001189429">
    <property type="component" value="Unassembled WGS sequence"/>
</dbReference>
<gene>
    <name evidence="2" type="ORF">PCOR1329_LOCUS21158</name>
</gene>
<feature type="region of interest" description="Disordered" evidence="1">
    <location>
        <begin position="35"/>
        <end position="73"/>
    </location>
</feature>
<evidence type="ECO:0000313" key="2">
    <source>
        <dbReference type="EMBL" id="CAK0819072.1"/>
    </source>
</evidence>
<evidence type="ECO:0000256" key="1">
    <source>
        <dbReference type="SAM" id="MobiDB-lite"/>
    </source>
</evidence>
<reference evidence="2" key="1">
    <citation type="submission" date="2023-10" db="EMBL/GenBank/DDBJ databases">
        <authorList>
            <person name="Chen Y."/>
            <person name="Shah S."/>
            <person name="Dougan E. K."/>
            <person name="Thang M."/>
            <person name="Chan C."/>
        </authorList>
    </citation>
    <scope>NUCLEOTIDE SEQUENCE [LARGE SCALE GENOMIC DNA]</scope>
</reference>
<sequence>MPEPAGGSIAWPELSSRPPMASCRWPLAAANLSCAAPAAPPSTPPGRAVRSPRGPGALRRARGAPLATSAEGLPSLRGVSAAVSCLVLTARRPASLEQGPTVPARQDASPLLDSWDLALAPTGRPGRTRVKSPACVPNKPWAPPVRSRTPVRSASLPLRKLRNVADALGVPSPSLCGREVQYRTLPLSYWTKPTAGSPSAASS</sequence>
<organism evidence="2 3">
    <name type="scientific">Prorocentrum cordatum</name>
    <dbReference type="NCBI Taxonomy" id="2364126"/>
    <lineage>
        <taxon>Eukaryota</taxon>
        <taxon>Sar</taxon>
        <taxon>Alveolata</taxon>
        <taxon>Dinophyceae</taxon>
        <taxon>Prorocentrales</taxon>
        <taxon>Prorocentraceae</taxon>
        <taxon>Prorocentrum</taxon>
    </lineage>
</organism>
<feature type="region of interest" description="Disordered" evidence="1">
    <location>
        <begin position="117"/>
        <end position="153"/>
    </location>
</feature>
<name>A0ABN9RJ02_9DINO</name>